<reference evidence="4" key="1">
    <citation type="submission" date="2020-08" db="EMBL/GenBank/DDBJ databases">
        <title>Genome public.</title>
        <authorList>
            <person name="Liu C."/>
            <person name="Sun Q."/>
        </authorList>
    </citation>
    <scope>NUCLEOTIDE SEQUENCE</scope>
    <source>
        <strain evidence="4">NSJ-52</strain>
    </source>
</reference>
<dbReference type="RefSeq" id="WP_186918634.1">
    <property type="nucleotide sequence ID" value="NZ_JACOPQ010000003.1"/>
</dbReference>
<protein>
    <submittedName>
        <fullName evidence="4">DeoR/GlpR transcriptional regulator</fullName>
    </submittedName>
</protein>
<sequence>MEQRRKSIVEFVNREGAVSFASLKAAFPNVSEMTLRTDLKFLDQVNQIIRVYGGAKSVNYVVGTDDLLSRRSERNKDKKVQIAEKAAAVFQANTTIFLDSGSTVTELARRIPDQDCLVFTTGIDCACELAKRKQPIVHLLGGRLNRTSMCVTGVTPLTELERLHFDVAFLGISCYSQEAGFGCGSEEDCELKRVAIRRSARTVMLMDSAKIGLSSTYTVCGLDEVDTVISDGGVDRLFAEACETSGVQLL</sequence>
<feature type="domain" description="HTH deoR-type" evidence="3">
    <location>
        <begin position="1"/>
        <end position="57"/>
    </location>
</feature>
<dbReference type="EMBL" id="JACOPQ010000003">
    <property type="protein sequence ID" value="MBC5736295.1"/>
    <property type="molecule type" value="Genomic_DNA"/>
</dbReference>
<dbReference type="InterPro" id="IPR001034">
    <property type="entry name" value="DeoR_HTH"/>
</dbReference>
<dbReference type="SUPFAM" id="SSF100950">
    <property type="entry name" value="NagB/RpiA/CoA transferase-like"/>
    <property type="match status" value="1"/>
</dbReference>
<keyword evidence="2" id="KW-0804">Transcription</keyword>
<dbReference type="InterPro" id="IPR037171">
    <property type="entry name" value="NagB/RpiA_transferase-like"/>
</dbReference>
<keyword evidence="5" id="KW-1185">Reference proteome</keyword>
<evidence type="ECO:0000313" key="4">
    <source>
        <dbReference type="EMBL" id="MBC5736295.1"/>
    </source>
</evidence>
<comment type="caution">
    <text evidence="4">The sequence shown here is derived from an EMBL/GenBank/DDBJ whole genome shotgun (WGS) entry which is preliminary data.</text>
</comment>
<evidence type="ECO:0000256" key="1">
    <source>
        <dbReference type="ARBA" id="ARBA00023015"/>
    </source>
</evidence>
<dbReference type="SMART" id="SM01134">
    <property type="entry name" value="DeoRC"/>
    <property type="match status" value="1"/>
</dbReference>
<proteinExistence type="predicted"/>
<dbReference type="SMART" id="SM00420">
    <property type="entry name" value="HTH_DEOR"/>
    <property type="match status" value="1"/>
</dbReference>
<evidence type="ECO:0000259" key="3">
    <source>
        <dbReference type="PROSITE" id="PS51000"/>
    </source>
</evidence>
<gene>
    <name evidence="4" type="ORF">H8S62_04630</name>
</gene>
<evidence type="ECO:0000313" key="5">
    <source>
        <dbReference type="Proteomes" id="UP000607645"/>
    </source>
</evidence>
<dbReference type="AlphaFoldDB" id="A0A8J6MC32"/>
<dbReference type="PROSITE" id="PS51000">
    <property type="entry name" value="HTH_DEOR_2"/>
    <property type="match status" value="1"/>
</dbReference>
<dbReference type="Gene3D" id="3.40.50.1360">
    <property type="match status" value="1"/>
</dbReference>
<dbReference type="InterPro" id="IPR014036">
    <property type="entry name" value="DeoR-like_C"/>
</dbReference>
<dbReference type="Proteomes" id="UP000607645">
    <property type="component" value="Unassembled WGS sequence"/>
</dbReference>
<organism evidence="4 5">
    <name type="scientific">Lawsonibacter faecis</name>
    <dbReference type="NCBI Taxonomy" id="2763052"/>
    <lineage>
        <taxon>Bacteria</taxon>
        <taxon>Bacillati</taxon>
        <taxon>Bacillota</taxon>
        <taxon>Clostridia</taxon>
        <taxon>Eubacteriales</taxon>
        <taxon>Oscillospiraceae</taxon>
        <taxon>Lawsonibacter</taxon>
    </lineage>
</organism>
<dbReference type="Pfam" id="PF00455">
    <property type="entry name" value="DeoRC"/>
    <property type="match status" value="1"/>
</dbReference>
<evidence type="ECO:0000256" key="2">
    <source>
        <dbReference type="ARBA" id="ARBA00023163"/>
    </source>
</evidence>
<dbReference type="InterPro" id="IPR036390">
    <property type="entry name" value="WH_DNA-bd_sf"/>
</dbReference>
<dbReference type="PANTHER" id="PTHR30363">
    <property type="entry name" value="HTH-TYPE TRANSCRIPTIONAL REGULATOR SRLR-RELATED"/>
    <property type="match status" value="1"/>
</dbReference>
<keyword evidence="1" id="KW-0805">Transcription regulation</keyword>
<accession>A0A8J6MC32</accession>
<dbReference type="PANTHER" id="PTHR30363:SF49">
    <property type="entry name" value="L-FUCOSE OPERON ACTIVATOR"/>
    <property type="match status" value="1"/>
</dbReference>
<name>A0A8J6MC32_9FIRM</name>
<dbReference type="SUPFAM" id="SSF46785">
    <property type="entry name" value="Winged helix' DNA-binding domain"/>
    <property type="match status" value="1"/>
</dbReference>
<dbReference type="GO" id="GO:0003700">
    <property type="term" value="F:DNA-binding transcription factor activity"/>
    <property type="evidence" value="ECO:0007669"/>
    <property type="project" value="InterPro"/>
</dbReference>
<dbReference type="Pfam" id="PF08220">
    <property type="entry name" value="HTH_DeoR"/>
    <property type="match status" value="1"/>
</dbReference>
<dbReference type="InterPro" id="IPR050313">
    <property type="entry name" value="Carb_Metab_HTH_regulators"/>
</dbReference>